<gene>
    <name evidence="1" type="ORF">PGLA1383_LOCUS1303</name>
</gene>
<organism evidence="1 2">
    <name type="scientific">Polarella glacialis</name>
    <name type="common">Dinoflagellate</name>
    <dbReference type="NCBI Taxonomy" id="89957"/>
    <lineage>
        <taxon>Eukaryota</taxon>
        <taxon>Sar</taxon>
        <taxon>Alveolata</taxon>
        <taxon>Dinophyceae</taxon>
        <taxon>Suessiales</taxon>
        <taxon>Suessiaceae</taxon>
        <taxon>Polarella</taxon>
    </lineage>
</organism>
<dbReference type="AlphaFoldDB" id="A0A813D753"/>
<feature type="non-terminal residue" evidence="1">
    <location>
        <position position="1"/>
    </location>
</feature>
<dbReference type="Proteomes" id="UP000654075">
    <property type="component" value="Unassembled WGS sequence"/>
</dbReference>
<comment type="caution">
    <text evidence="1">The sequence shown here is derived from an EMBL/GenBank/DDBJ whole genome shotgun (WGS) entry which is preliminary data.</text>
</comment>
<reference evidence="1" key="1">
    <citation type="submission" date="2021-02" db="EMBL/GenBank/DDBJ databases">
        <authorList>
            <person name="Dougan E. K."/>
            <person name="Rhodes N."/>
            <person name="Thang M."/>
            <person name="Chan C."/>
        </authorList>
    </citation>
    <scope>NUCLEOTIDE SEQUENCE</scope>
</reference>
<keyword evidence="2" id="KW-1185">Reference proteome</keyword>
<dbReference type="EMBL" id="CAJNNV010000346">
    <property type="protein sequence ID" value="CAE8582303.1"/>
    <property type="molecule type" value="Genomic_DNA"/>
</dbReference>
<proteinExistence type="predicted"/>
<name>A0A813D753_POLGL</name>
<evidence type="ECO:0000313" key="1">
    <source>
        <dbReference type="EMBL" id="CAE8582303.1"/>
    </source>
</evidence>
<evidence type="ECO:0000313" key="2">
    <source>
        <dbReference type="Proteomes" id="UP000654075"/>
    </source>
</evidence>
<accession>A0A813D753</accession>
<protein>
    <submittedName>
        <fullName evidence="1">Uncharacterized protein</fullName>
    </submittedName>
</protein>
<sequence length="204" mass="21704">MATNETGKSDRRKYKVAALRADFCSQLCPNSVDLVFAPTLKHASQVIPIFFCAVMLSFVGHDRVTDEIDAAFKESLGRDQLFEAPHVFLSPNFISKKISIKQRIDFFISLIRRLPIAKLALAEAMAQALVEARADAQVGDGVEREQVSSELFGLEMPAASSAASSSAATAAGTVSGVLVLLSPLSAAVAEDAVAAQAEVPIKIP</sequence>